<dbReference type="InterPro" id="IPR044867">
    <property type="entry name" value="DEUBAD_dom"/>
</dbReference>
<feature type="compositionally biased region" description="Polar residues" evidence="3">
    <location>
        <begin position="723"/>
        <end position="746"/>
    </location>
</feature>
<dbReference type="GO" id="GO:0002020">
    <property type="term" value="F:protease binding"/>
    <property type="evidence" value="ECO:0007669"/>
    <property type="project" value="TreeGrafter"/>
</dbReference>
<dbReference type="InterPro" id="IPR025220">
    <property type="entry name" value="NFRKB_WH_1"/>
</dbReference>
<sequence>MASEIIIDGEVISLPTVLVKNPELLKDVLTTSVWENELNNEQKQNLGKLLPGGLGDEENQKTIRMLLSGEDLVAFPELNSQQVSHNPLNQFVEQMKTGFHNPMAYQHRRRLDKIKKIKHKLQKHRYYHQLLKEVIVSRQCHLAVAAHPHSFKLSVSKASLPQNEDDNMEIKESAENLYHQTLANVNTEIAMHPDFADVDVTAWESDYDTQQMHSVAAKPFHPNSNTVSFNQFKELLLQHKRRRDAKINTPDLNVNGIKLADVISRTFAGGRKLQGGLGKKRKHGDVLKNNKQKRIKGAFASNQAKAASISQNLGAKKSKYHFKYEHSNKYMTQPCCFFELIKDVLILSQEKTPSSVEQLVGGWLASAEASKYVWTTTRSDWSRLVQPALEYMKGIHQVNDFATKLIAVEDMKLQWLGQVDDEGQSNFLETLCHKWISELPDESPSQVVNSPSDEITSFRVQEQRRYLYPHQAFVYTINGKRYAVPPVKGSTGPTKEGRVAREHFLLRPERPPQVTLLALTRDAVARLPGGTGARNDVCNLIRESQYLAEVITDQQINSAVSGALDRLHYESDPCVKFDASKRLWVYLHGDRTVEELERHHVEQLGAPKKKRFKDKMKKVKGKSKMLKHGSLKNLKRQTIGNSVPSMGPVDPTALNVDQKMSKQPKQATDSADLNTQPSTPGFKPKPTKKKTKKSASQNGSSASSGTTTIQMTQKQIVEMTRKLSNPATTSQGSREVLITQQSSSATEWKDEPAKVGHTGALQKHVKGTLVPQQNGQPSLKLILKPASGQQQKPTAELVRVVDSNLKSVAKQHVLTADTLRRLSEQLSAASSRPIKIVQQSAGKPANIASQRIINISKPPENSSKQIRTVTPSSGVKLGPRPPHGGDSAPDGPRILITATRPKGLNVTSSMTSSSTGKITSSAYMPITSKPSGVIGAPISTIGAKPFQVISGGKPKTLQIMSGGKVQTVQVLSQAGKPQQTATRAPTLPNSMASVTTQSPAPQHCER</sequence>
<dbReference type="InterPro" id="IPR024867">
    <property type="entry name" value="NFRKB"/>
</dbReference>
<dbReference type="GO" id="GO:0031011">
    <property type="term" value="C:Ino80 complex"/>
    <property type="evidence" value="ECO:0007669"/>
    <property type="project" value="InterPro"/>
</dbReference>
<feature type="domain" description="DEUBAD" evidence="4">
    <location>
        <begin position="15"/>
        <end position="140"/>
    </location>
</feature>
<dbReference type="InterPro" id="IPR038106">
    <property type="entry name" value="NFRKB_winged_sf"/>
</dbReference>
<reference evidence="5" key="1">
    <citation type="submission" date="2020-04" db="EMBL/GenBank/DDBJ databases">
        <authorList>
            <person name="Neveu A P."/>
        </authorList>
    </citation>
    <scope>NUCLEOTIDE SEQUENCE</scope>
    <source>
        <tissue evidence="5">Whole embryo</tissue>
    </source>
</reference>
<dbReference type="Pfam" id="PF25793">
    <property type="entry name" value="WHD_2nd_NFRKB"/>
    <property type="match status" value="1"/>
</dbReference>
<evidence type="ECO:0000256" key="1">
    <source>
        <dbReference type="ARBA" id="ARBA00004123"/>
    </source>
</evidence>
<gene>
    <name evidence="5" type="primary">Nfrkb</name>
</gene>
<comment type="subcellular location">
    <subcellularLocation>
        <location evidence="1">Nucleus</location>
    </subcellularLocation>
</comment>
<keyword evidence="2" id="KW-0539">Nucleus</keyword>
<dbReference type="Pfam" id="PF14465">
    <property type="entry name" value="WHD_1st_NFRKB"/>
    <property type="match status" value="1"/>
</dbReference>
<feature type="region of interest" description="Disordered" evidence="3">
    <location>
        <begin position="723"/>
        <end position="758"/>
    </location>
</feature>
<organism evidence="5">
    <name type="scientific">Phallusia mammillata</name>
    <dbReference type="NCBI Taxonomy" id="59560"/>
    <lineage>
        <taxon>Eukaryota</taxon>
        <taxon>Metazoa</taxon>
        <taxon>Chordata</taxon>
        <taxon>Tunicata</taxon>
        <taxon>Ascidiacea</taxon>
        <taxon>Phlebobranchia</taxon>
        <taxon>Ascidiidae</taxon>
        <taxon>Phallusia</taxon>
    </lineage>
</organism>
<evidence type="ECO:0000256" key="2">
    <source>
        <dbReference type="ARBA" id="ARBA00023242"/>
    </source>
</evidence>
<proteinExistence type="evidence at transcript level"/>
<dbReference type="InterPro" id="IPR057748">
    <property type="entry name" value="NFRKB_WH_2"/>
</dbReference>
<evidence type="ECO:0000259" key="4">
    <source>
        <dbReference type="PROSITE" id="PS51916"/>
    </source>
</evidence>
<dbReference type="PANTHER" id="PTHR13052">
    <property type="entry name" value="NFRKB-RELATED"/>
    <property type="match status" value="1"/>
</dbReference>
<dbReference type="EMBL" id="LR788448">
    <property type="protein sequence ID" value="CAB3264310.1"/>
    <property type="molecule type" value="mRNA"/>
</dbReference>
<feature type="region of interest" description="Disordered" evidence="3">
    <location>
        <begin position="974"/>
        <end position="1006"/>
    </location>
</feature>
<feature type="compositionally biased region" description="Basic residues" evidence="3">
    <location>
        <begin position="607"/>
        <end position="635"/>
    </location>
</feature>
<accession>A0A6F9DMP8</accession>
<feature type="compositionally biased region" description="Polar residues" evidence="3">
    <location>
        <begin position="857"/>
        <end position="873"/>
    </location>
</feature>
<dbReference type="PROSITE" id="PS51916">
    <property type="entry name" value="DEUBAD"/>
    <property type="match status" value="1"/>
</dbReference>
<feature type="compositionally biased region" description="Polar residues" evidence="3">
    <location>
        <begin position="974"/>
        <end position="1000"/>
    </location>
</feature>
<evidence type="ECO:0000256" key="3">
    <source>
        <dbReference type="SAM" id="MobiDB-lite"/>
    </source>
</evidence>
<feature type="compositionally biased region" description="Low complexity" evidence="3">
    <location>
        <begin position="694"/>
        <end position="708"/>
    </location>
</feature>
<dbReference type="AlphaFoldDB" id="A0A6F9DMP8"/>
<dbReference type="Gene3D" id="1.10.10.2430">
    <property type="entry name" value="NFRKB winged helix-like domain"/>
    <property type="match status" value="1"/>
</dbReference>
<name>A0A6F9DMP8_9ASCI</name>
<feature type="compositionally biased region" description="Polar residues" evidence="3">
    <location>
        <begin position="661"/>
        <end position="679"/>
    </location>
</feature>
<protein>
    <submittedName>
        <fullName evidence="5">NFRKB nuclear factor related to kappa-B-binding protein</fullName>
    </submittedName>
</protein>
<evidence type="ECO:0000313" key="5">
    <source>
        <dbReference type="EMBL" id="CAB3264310.1"/>
    </source>
</evidence>
<feature type="region of interest" description="Disordered" evidence="3">
    <location>
        <begin position="604"/>
        <end position="709"/>
    </location>
</feature>
<feature type="region of interest" description="Disordered" evidence="3">
    <location>
        <begin position="857"/>
        <end position="891"/>
    </location>
</feature>